<dbReference type="GO" id="GO:0016787">
    <property type="term" value="F:hydrolase activity"/>
    <property type="evidence" value="ECO:0007669"/>
    <property type="project" value="UniProtKB-KW"/>
</dbReference>
<dbReference type="Gene3D" id="3.40.50.1820">
    <property type="entry name" value="alpha/beta hydrolase"/>
    <property type="match status" value="1"/>
</dbReference>
<evidence type="ECO:0000313" key="4">
    <source>
        <dbReference type="Proteomes" id="UP000662857"/>
    </source>
</evidence>
<accession>A0A895YSY6</accession>
<dbReference type="EMBL" id="CP070499">
    <property type="protein sequence ID" value="QSB17230.1"/>
    <property type="molecule type" value="Genomic_DNA"/>
</dbReference>
<keyword evidence="3" id="KW-0378">Hydrolase</keyword>
<name>A0A895YSY6_9ACTN</name>
<evidence type="ECO:0000256" key="1">
    <source>
        <dbReference type="SAM" id="MobiDB-lite"/>
    </source>
</evidence>
<reference evidence="3" key="1">
    <citation type="submission" date="2021-02" db="EMBL/GenBank/DDBJ databases">
        <title>Natrosporangium hydrolyticum gen. nov., sp. nov, a haloalkaliphilic actinobacterium from a soda solonchak soil.</title>
        <authorList>
            <person name="Sorokin D.Y."/>
            <person name="Khijniak T.V."/>
            <person name="Zakharycheva A.P."/>
            <person name="Boueva O.V."/>
            <person name="Ariskina E.V."/>
            <person name="Hahnke R.L."/>
            <person name="Bunk B."/>
            <person name="Sproer C."/>
            <person name="Schumann P."/>
            <person name="Evtushenko L.I."/>
            <person name="Kublanov I.V."/>
        </authorList>
    </citation>
    <scope>NUCLEOTIDE SEQUENCE</scope>
    <source>
        <strain evidence="3">DSM 106523</strain>
    </source>
</reference>
<dbReference type="Pfam" id="PF08386">
    <property type="entry name" value="Abhydrolase_4"/>
    <property type="match status" value="1"/>
</dbReference>
<evidence type="ECO:0000259" key="2">
    <source>
        <dbReference type="Pfam" id="PF08386"/>
    </source>
</evidence>
<keyword evidence="4" id="KW-1185">Reference proteome</keyword>
<organism evidence="3 4">
    <name type="scientific">Natronosporangium hydrolyticum</name>
    <dbReference type="NCBI Taxonomy" id="2811111"/>
    <lineage>
        <taxon>Bacteria</taxon>
        <taxon>Bacillati</taxon>
        <taxon>Actinomycetota</taxon>
        <taxon>Actinomycetes</taxon>
        <taxon>Micromonosporales</taxon>
        <taxon>Micromonosporaceae</taxon>
        <taxon>Natronosporangium</taxon>
    </lineage>
</organism>
<dbReference type="InterPro" id="IPR029058">
    <property type="entry name" value="AB_hydrolase_fold"/>
</dbReference>
<dbReference type="AlphaFoldDB" id="A0A895YSY6"/>
<sequence>MIGQQYAERFPHRVRAMTLDSNMDHRLGIRRFLATQTDGAQGSFDEFVAWCDRDSSCPLHGDDLRGVWHDLLARADRGELLVEPGPVAVTAFELINAVFSGLYGPHWHQLAELLVTLDQPAPAPTKAVAGHQLATGLAAEADVSAAPFQAIFCQDWDLPVPDHREFARQLRQLDRIAPDMRCSPLAVYATVACLGWPSEVTNPQQPLRVPVGPQLLLTSAVHDPSTPYAWTLGALSQLRRHASLLTYEGWGHGVYGRSDCTTGTIDTFLVSLHRPAQGASCPGVEPAPAATPHRVPTPDAVTVPPPEQPRWWHRD</sequence>
<dbReference type="Proteomes" id="UP000662857">
    <property type="component" value="Chromosome"/>
</dbReference>
<protein>
    <submittedName>
        <fullName evidence="3">Alpha/beta fold hydrolase</fullName>
    </submittedName>
</protein>
<dbReference type="SUPFAM" id="SSF53474">
    <property type="entry name" value="alpha/beta-Hydrolases"/>
    <property type="match status" value="1"/>
</dbReference>
<dbReference type="RefSeq" id="WP_338037177.1">
    <property type="nucleotide sequence ID" value="NZ_CP070499.1"/>
</dbReference>
<proteinExistence type="predicted"/>
<feature type="domain" description="Peptidase S33 tripeptidyl aminopeptidase-like C-terminal" evidence="2">
    <location>
        <begin position="187"/>
        <end position="281"/>
    </location>
</feature>
<evidence type="ECO:0000313" key="3">
    <source>
        <dbReference type="EMBL" id="QSB17230.1"/>
    </source>
</evidence>
<dbReference type="KEGG" id="nhy:JQS43_10040"/>
<feature type="region of interest" description="Disordered" evidence="1">
    <location>
        <begin position="279"/>
        <end position="315"/>
    </location>
</feature>
<dbReference type="InterPro" id="IPR013595">
    <property type="entry name" value="Pept_S33_TAP-like_C"/>
</dbReference>
<gene>
    <name evidence="3" type="ORF">JQS43_10040</name>
</gene>